<dbReference type="GO" id="GO:0032040">
    <property type="term" value="C:small-subunit processome"/>
    <property type="evidence" value="ECO:0007669"/>
    <property type="project" value="InterPro"/>
</dbReference>
<feature type="compositionally biased region" description="Acidic residues" evidence="4">
    <location>
        <begin position="733"/>
        <end position="757"/>
    </location>
</feature>
<comment type="caution">
    <text evidence="5">The sequence shown here is derived from an EMBL/GenBank/DDBJ whole genome shotgun (WGS) entry which is preliminary data.</text>
</comment>
<feature type="compositionally biased region" description="Acidic residues" evidence="4">
    <location>
        <begin position="872"/>
        <end position="902"/>
    </location>
</feature>
<feature type="compositionally biased region" description="Acidic residues" evidence="4">
    <location>
        <begin position="216"/>
        <end position="231"/>
    </location>
</feature>
<dbReference type="Proteomes" id="UP000613580">
    <property type="component" value="Unassembled WGS sequence"/>
</dbReference>
<feature type="compositionally biased region" description="Acidic residues" evidence="4">
    <location>
        <begin position="278"/>
        <end position="310"/>
    </location>
</feature>
<protein>
    <submittedName>
        <fullName evidence="5">UTP14-domain-containing protein</fullName>
    </submittedName>
</protein>
<feature type="compositionally biased region" description="Acidic residues" evidence="4">
    <location>
        <begin position="1254"/>
        <end position="1271"/>
    </location>
</feature>
<evidence type="ECO:0000313" key="6">
    <source>
        <dbReference type="Proteomes" id="UP000613580"/>
    </source>
</evidence>
<accession>A0A8H6T1L6</accession>
<evidence type="ECO:0000256" key="1">
    <source>
        <dbReference type="ARBA" id="ARBA00004604"/>
    </source>
</evidence>
<feature type="region of interest" description="Disordered" evidence="4">
    <location>
        <begin position="401"/>
        <end position="427"/>
    </location>
</feature>
<feature type="compositionally biased region" description="Low complexity" evidence="4">
    <location>
        <begin position="401"/>
        <end position="416"/>
    </location>
</feature>
<dbReference type="PANTHER" id="PTHR14150">
    <property type="entry name" value="U3 SMALL NUCLEOLAR RNA-ASSOCIATED PROTEIN 14"/>
    <property type="match status" value="1"/>
</dbReference>
<feature type="compositionally biased region" description="Low complexity" evidence="4">
    <location>
        <begin position="994"/>
        <end position="1008"/>
    </location>
</feature>
<feature type="compositionally biased region" description="Acidic residues" evidence="4">
    <location>
        <begin position="839"/>
        <end position="848"/>
    </location>
</feature>
<feature type="region of interest" description="Disordered" evidence="4">
    <location>
        <begin position="178"/>
        <end position="355"/>
    </location>
</feature>
<dbReference type="PANTHER" id="PTHR14150:SF12">
    <property type="entry name" value="U3 SMALL NUCLEOLAR RNA-ASSOCIATED PROTEIN 14 HOMOLOG A"/>
    <property type="match status" value="1"/>
</dbReference>
<gene>
    <name evidence="5" type="ORF">HMN09_00672600</name>
</gene>
<dbReference type="EMBL" id="JACAZE010000008">
    <property type="protein sequence ID" value="KAF7308247.1"/>
    <property type="molecule type" value="Genomic_DNA"/>
</dbReference>
<reference evidence="5" key="1">
    <citation type="submission" date="2020-05" db="EMBL/GenBank/DDBJ databases">
        <title>Mycena genomes resolve the evolution of fungal bioluminescence.</title>
        <authorList>
            <person name="Tsai I.J."/>
        </authorList>
    </citation>
    <scope>NUCLEOTIDE SEQUENCE</scope>
    <source>
        <strain evidence="5">110903Hualien_Pintung</strain>
    </source>
</reference>
<feature type="compositionally biased region" description="Polar residues" evidence="4">
    <location>
        <begin position="595"/>
        <end position="625"/>
    </location>
</feature>
<evidence type="ECO:0000313" key="5">
    <source>
        <dbReference type="EMBL" id="KAF7308247.1"/>
    </source>
</evidence>
<feature type="compositionally biased region" description="Basic and acidic residues" evidence="4">
    <location>
        <begin position="1188"/>
        <end position="1200"/>
    </location>
</feature>
<organism evidence="5 6">
    <name type="scientific">Mycena chlorophos</name>
    <name type="common">Agaric fungus</name>
    <name type="synonym">Agaricus chlorophos</name>
    <dbReference type="NCBI Taxonomy" id="658473"/>
    <lineage>
        <taxon>Eukaryota</taxon>
        <taxon>Fungi</taxon>
        <taxon>Dikarya</taxon>
        <taxon>Basidiomycota</taxon>
        <taxon>Agaricomycotina</taxon>
        <taxon>Agaricomycetes</taxon>
        <taxon>Agaricomycetidae</taxon>
        <taxon>Agaricales</taxon>
        <taxon>Marasmiineae</taxon>
        <taxon>Mycenaceae</taxon>
        <taxon>Mycena</taxon>
    </lineage>
</organism>
<feature type="compositionally biased region" description="Low complexity" evidence="4">
    <location>
        <begin position="11"/>
        <end position="22"/>
    </location>
</feature>
<keyword evidence="3" id="KW-0539">Nucleus</keyword>
<feature type="region of interest" description="Disordered" evidence="4">
    <location>
        <begin position="595"/>
        <end position="947"/>
    </location>
</feature>
<feature type="region of interest" description="Disordered" evidence="4">
    <location>
        <begin position="1329"/>
        <end position="1530"/>
    </location>
</feature>
<keyword evidence="2" id="KW-0597">Phosphoprotein</keyword>
<sequence length="1683" mass="181533">MARTGGRQPTSSAPKPKSVSAKFHPKGKGKGKTQANANAAGYLKRKEAAAGKKPARDQLQNVYEEADNEDRRRGRGKANGGRKPRKELRELEYDFGEDGYAPGGRHGADDDADNGDDVDSRQPRLFGEGDEIASDEDEEIDSDAAFEDEDGVADGFGGVFARVHAAFSSMASVLKQYLQKKQPGKKKSSKKAFAEVDLDEDDDGPSAPSDIREASELDSDDEEDEDLDSDIFIDVLDVLDGKGKVWDGEDNSESDDEPAPKKPPAQAIPLRDPAPMSDLDESDEESSDDGDGPSNESEESALEDDADEGGSMDIDTSPEALTALHQFISSLPSDAPPAKRKAIDDPSSSAPRKRRAIALKERTQAGAEGEFAAGSNGKLTLDDFLSPLKNSGSAIVDVQKSLGSTKKSKKSGPGLLAAPLPTRAQDKLDRSAAYEATREEVHKWQGSMKLLREAEHLSFPLQQPKPGKSATAHVDWEFGSNIAPPTTSKNRPNNTIHSLRPRAAFASIDLQPASLPAVAHTLPAVSVDAHARFRAPTASFPAVARSFSTNAAPARPPASSVHTHAYRFAVAVCKEEGSSRLDLMGTTRLGVNVSLSRSGSNAGSLNSLMARTGGRQPTSSAQKPKSVSAKFHPKGKGKTQANANAAGYLKRKEAAGKKPARDQLQNVYEEADNEDRRRGKSKANGGRKPRKELRELEYDFGEDGYAPGGRHGADDDADSGDDVDGRQPRLFGEGDEIASDEDEEIDSDAAFEDEDGVADGFGGVFARKKQPGKKKSSKKTSVRFAEVDLDEDDDVPSAPSDIHEASELDSDDEEDEDLDSDIFIDVLDVLDGKGKVWDGEDNSESDDEPVPKKPPAQAIPLRDPAPMSALDESNEDSSDDDDDRPSNESEESALEDDADELGSMDIDTSPEALTALHQFISTLPSDAPPAKRKAEADPSSSAPRKRRAIALKERTQAGAEGEFAAGSNGKLTLDDFLNPLKNSGSAIVDVQKSLGSTKKSKKSGPGLLAAPLPTRAQDKLDRSAAYEATREEVHKWQGSMKLLREAEHLSFPLQQPKPGKVSNASLSAQFKVLSVNVVYTKLTRQQPTTSLETAVSRLLSAAHLAQEGQIAETENDLLAQSSLSPEELRQRRDELRMMRELAFRAEVKARRVSKIKSKAFRKIARGKKKREAAKGEAQQQSDDDGEEGERRMEREVERAKARAGLKVKRSNRLEKERAGAEGNDDDDDEPIASAALQDLDRQDRLQRLIRGEAADGDDSEDGSDSDSDQDADAVKRKAFAKLAALKDGDDDVSEASGTKNKGVFAMKFMQDAMRRREAEAKGMADDFEAELSRLEDGEQADVPPDVVIQRTGGRIVAQPAEIKHKPATSKSTPIQPAKSVSPPPASTSTPAQQPRSLLSANAVASSSAAAEENPWLVAGSSSSGPKQSKKKNTVLVSKDSGAADRAGYKLGKAEEKKKKELGEGGQADEDVEVDLSRVLGDGDEAPGPTKKQKKKEKRKAPLQEPRDDDEDENSEVEAQEAMLAAKGKGKAKEGAFEQRELVARAFAGDNVVRDFEEAKAREVASDAPKEIDMTIPGWGSWGGPHASSKPRKKFVKQVAGILPTARADHGKAHVIISEKVDKKAAKYLVKDLPYPFTSKAQYERSLETPVGREWNTRVAFQRGTLPKVAKKMGTVIEPLQKMV</sequence>
<evidence type="ECO:0000256" key="4">
    <source>
        <dbReference type="SAM" id="MobiDB-lite"/>
    </source>
</evidence>
<feature type="compositionally biased region" description="Acidic residues" evidence="4">
    <location>
        <begin position="128"/>
        <end position="151"/>
    </location>
</feature>
<proteinExistence type="predicted"/>
<feature type="compositionally biased region" description="Basic and acidic residues" evidence="4">
    <location>
        <begin position="44"/>
        <end position="56"/>
    </location>
</feature>
<feature type="compositionally biased region" description="Acidic residues" evidence="4">
    <location>
        <begin position="1506"/>
        <end position="1518"/>
    </location>
</feature>
<feature type="compositionally biased region" description="Basic residues" evidence="4">
    <location>
        <begin position="766"/>
        <end position="781"/>
    </location>
</feature>
<feature type="compositionally biased region" description="Basic residues" evidence="4">
    <location>
        <begin position="678"/>
        <end position="691"/>
    </location>
</feature>
<feature type="region of interest" description="Disordered" evidence="4">
    <location>
        <begin position="994"/>
        <end position="1014"/>
    </location>
</feature>
<feature type="compositionally biased region" description="Basic and acidic residues" evidence="4">
    <location>
        <begin position="650"/>
        <end position="661"/>
    </location>
</feature>
<comment type="subcellular location">
    <subcellularLocation>
        <location evidence="1">Nucleus</location>
        <location evidence="1">Nucleolus</location>
    </subcellularLocation>
</comment>
<feature type="compositionally biased region" description="Basic and acidic residues" evidence="4">
    <location>
        <begin position="1451"/>
        <end position="1462"/>
    </location>
</feature>
<feature type="region of interest" description="Disordered" evidence="4">
    <location>
        <begin position="1163"/>
        <end position="1272"/>
    </location>
</feature>
<dbReference type="InterPro" id="IPR006709">
    <property type="entry name" value="SSU_processome_Utp14"/>
</dbReference>
<dbReference type="Pfam" id="PF04615">
    <property type="entry name" value="Utp14"/>
    <property type="match status" value="2"/>
</dbReference>
<feature type="compositionally biased region" description="Acidic residues" evidence="4">
    <location>
        <begin position="807"/>
        <end position="822"/>
    </location>
</feature>
<feature type="compositionally biased region" description="Basic residues" evidence="4">
    <location>
        <begin position="73"/>
        <end position="86"/>
    </location>
</feature>
<feature type="compositionally biased region" description="Low complexity" evidence="4">
    <location>
        <begin position="1375"/>
        <end position="1426"/>
    </location>
</feature>
<feature type="compositionally biased region" description="Acidic residues" evidence="4">
    <location>
        <begin position="248"/>
        <end position="257"/>
    </location>
</feature>
<feature type="region of interest" description="Disordered" evidence="4">
    <location>
        <begin position="1"/>
        <end position="151"/>
    </location>
</feature>
<dbReference type="GO" id="GO:0006364">
    <property type="term" value="P:rRNA processing"/>
    <property type="evidence" value="ECO:0007669"/>
    <property type="project" value="InterPro"/>
</dbReference>
<feature type="compositionally biased region" description="Basic and acidic residues" evidence="4">
    <location>
        <begin position="1238"/>
        <end position="1253"/>
    </location>
</feature>
<evidence type="ECO:0000256" key="3">
    <source>
        <dbReference type="ARBA" id="ARBA00023242"/>
    </source>
</evidence>
<dbReference type="OrthoDB" id="277439at2759"/>
<name>A0A8H6T1L6_MYCCL</name>
<keyword evidence="6" id="KW-1185">Reference proteome</keyword>
<evidence type="ECO:0000256" key="2">
    <source>
        <dbReference type="ARBA" id="ARBA00022553"/>
    </source>
</evidence>
<feature type="compositionally biased region" description="Basic residues" evidence="4">
    <location>
        <begin position="1201"/>
        <end position="1210"/>
    </location>
</feature>